<evidence type="ECO:0000313" key="4">
    <source>
        <dbReference type="Proteomes" id="UP001148838"/>
    </source>
</evidence>
<dbReference type="PANTHER" id="PTHR12048">
    <property type="entry name" value="CCAAT-BINDING FACTOR-RELATED"/>
    <property type="match status" value="1"/>
</dbReference>
<dbReference type="EMBL" id="JAJSOF020000015">
    <property type="protein sequence ID" value="KAJ4441036.1"/>
    <property type="molecule type" value="Genomic_DNA"/>
</dbReference>
<protein>
    <recommendedName>
        <fullName evidence="2">CCAAT-binding factor domain-containing protein</fullName>
    </recommendedName>
</protein>
<evidence type="ECO:0000256" key="1">
    <source>
        <dbReference type="ARBA" id="ARBA00007797"/>
    </source>
</evidence>
<dbReference type="Gene3D" id="1.25.10.10">
    <property type="entry name" value="Leucine-rich Repeat Variant"/>
    <property type="match status" value="1"/>
</dbReference>
<evidence type="ECO:0000313" key="3">
    <source>
        <dbReference type="EMBL" id="KAJ4441036.1"/>
    </source>
</evidence>
<keyword evidence="4" id="KW-1185">Reference proteome</keyword>
<proteinExistence type="inferred from homology"/>
<dbReference type="PANTHER" id="PTHR12048:SF0">
    <property type="entry name" value="CCAAT_ENHANCER-BINDING PROTEIN ZETA"/>
    <property type="match status" value="1"/>
</dbReference>
<dbReference type="InterPro" id="IPR011989">
    <property type="entry name" value="ARM-like"/>
</dbReference>
<evidence type="ECO:0000259" key="2">
    <source>
        <dbReference type="Pfam" id="PF03914"/>
    </source>
</evidence>
<reference evidence="3 4" key="1">
    <citation type="journal article" date="2022" name="Allergy">
        <title>Genome assembly and annotation of Periplaneta americana reveal a comprehensive cockroach allergen profile.</title>
        <authorList>
            <person name="Wang L."/>
            <person name="Xiong Q."/>
            <person name="Saelim N."/>
            <person name="Wang L."/>
            <person name="Nong W."/>
            <person name="Wan A.T."/>
            <person name="Shi M."/>
            <person name="Liu X."/>
            <person name="Cao Q."/>
            <person name="Hui J.H.L."/>
            <person name="Sookrung N."/>
            <person name="Leung T.F."/>
            <person name="Tungtrongchitr A."/>
            <person name="Tsui S.K.W."/>
        </authorList>
    </citation>
    <scope>NUCLEOTIDE SEQUENCE [LARGE SCALE GENOMIC DNA]</scope>
    <source>
        <strain evidence="3">PWHHKU_190912</strain>
    </source>
</reference>
<feature type="non-terminal residue" evidence="3">
    <location>
        <position position="433"/>
    </location>
</feature>
<dbReference type="Proteomes" id="UP001148838">
    <property type="component" value="Unassembled WGS sequence"/>
</dbReference>
<feature type="domain" description="CCAAT-binding factor" evidence="2">
    <location>
        <begin position="167"/>
        <end position="285"/>
    </location>
</feature>
<dbReference type="InterPro" id="IPR005612">
    <property type="entry name" value="CCAAT-binding_factor"/>
</dbReference>
<dbReference type="InterPro" id="IPR016024">
    <property type="entry name" value="ARM-type_fold"/>
</dbReference>
<accession>A0ABQ8T4P6</accession>
<name>A0ABQ8T4P6_PERAM</name>
<dbReference type="Pfam" id="PF03914">
    <property type="entry name" value="CBF"/>
    <property type="match status" value="1"/>
</dbReference>
<dbReference type="SUPFAM" id="SSF48371">
    <property type="entry name" value="ARM repeat"/>
    <property type="match status" value="1"/>
</dbReference>
<gene>
    <name evidence="3" type="ORF">ANN_10885</name>
</gene>
<comment type="similarity">
    <text evidence="1">Belongs to the CBF/MAK21 family.</text>
</comment>
<organism evidence="3 4">
    <name type="scientific">Periplaneta americana</name>
    <name type="common">American cockroach</name>
    <name type="synonym">Blatta americana</name>
    <dbReference type="NCBI Taxonomy" id="6978"/>
    <lineage>
        <taxon>Eukaryota</taxon>
        <taxon>Metazoa</taxon>
        <taxon>Ecdysozoa</taxon>
        <taxon>Arthropoda</taxon>
        <taxon>Hexapoda</taxon>
        <taxon>Insecta</taxon>
        <taxon>Pterygota</taxon>
        <taxon>Neoptera</taxon>
        <taxon>Polyneoptera</taxon>
        <taxon>Dictyoptera</taxon>
        <taxon>Blattodea</taxon>
        <taxon>Blattoidea</taxon>
        <taxon>Blattidae</taxon>
        <taxon>Blattinae</taxon>
        <taxon>Periplaneta</taxon>
    </lineage>
</organism>
<sequence length="433" mass="50068">MVKVSKKKECIMVSETLTELFLNDLLPPDRKLRPFEKQPLSLLDTLSSGNHMTRKSRLIYWYYEDQLKDVYHTFVMALNAATQDSVERNKEKAITSMYKLLAGNPEQEALLLRNLVNKLGDPNQKVASKVIYSLIQLLQVHPNMKFVVMEETEKLLFRPNMSHKAQYYGICFLSQFLLSNDEAELARNLINIYFSFFKACVKKNSEDAVGLQEEISGKEETEECVEEKVPVPTWYHCENAGDKKRRNLAVYDPYHRNPSFAGGENCVYTELLTLSQHYHPTVTLFVNKILRGEVIRYSGDPLQDFTLNRFLDRFVFKNPKKKLKEEASKNSKFSRKKMYVPSGIRSLPVDSASYLNESEARIPVDELFMYRWVLYLRKKMEGKVKVKTEDTGESDASSVASEEFNEMLESIMEKGNQLDFAEDLARSANSKKN</sequence>
<dbReference type="InterPro" id="IPR040155">
    <property type="entry name" value="CEBPZ/Mak21-like"/>
</dbReference>
<comment type="caution">
    <text evidence="3">The sequence shown here is derived from an EMBL/GenBank/DDBJ whole genome shotgun (WGS) entry which is preliminary data.</text>
</comment>